<feature type="region of interest" description="Disordered" evidence="1">
    <location>
        <begin position="197"/>
        <end position="254"/>
    </location>
</feature>
<accession>A0A136J0V3</accession>
<protein>
    <recommendedName>
        <fullName evidence="5">Extracellular membrane protein CFEM domain-containing protein</fullName>
    </recommendedName>
</protein>
<gene>
    <name evidence="3" type="ORF">Micbo1qcDRAFT_163505</name>
</gene>
<dbReference type="STRING" id="196109.A0A136J0V3"/>
<dbReference type="AlphaFoldDB" id="A0A136J0V3"/>
<feature type="chain" id="PRO_5007293356" description="Extracellular membrane protein CFEM domain-containing protein" evidence="2">
    <location>
        <begin position="26"/>
        <end position="280"/>
    </location>
</feature>
<feature type="signal peptide" evidence="2">
    <location>
        <begin position="1"/>
        <end position="25"/>
    </location>
</feature>
<keyword evidence="2" id="KW-0732">Signal</keyword>
<dbReference type="Proteomes" id="UP000070501">
    <property type="component" value="Unassembled WGS sequence"/>
</dbReference>
<proteinExistence type="predicted"/>
<reference evidence="4" key="1">
    <citation type="submission" date="2016-02" db="EMBL/GenBank/DDBJ databases">
        <title>Draft genome sequence of Microdochium bolleyi, a fungal endophyte of beachgrass.</title>
        <authorList>
            <consortium name="DOE Joint Genome Institute"/>
            <person name="David A.S."/>
            <person name="May G."/>
            <person name="Haridas S."/>
            <person name="Lim J."/>
            <person name="Wang M."/>
            <person name="Labutti K."/>
            <person name="Lipzen A."/>
            <person name="Barry K."/>
            <person name="Grigoriev I.V."/>
        </authorList>
    </citation>
    <scope>NUCLEOTIDE SEQUENCE [LARGE SCALE GENOMIC DNA]</scope>
    <source>
        <strain evidence="4">J235TASD1</strain>
    </source>
</reference>
<dbReference type="EMBL" id="KQ964251">
    <property type="protein sequence ID" value="KXJ90851.1"/>
    <property type="molecule type" value="Genomic_DNA"/>
</dbReference>
<feature type="compositionally biased region" description="Low complexity" evidence="1">
    <location>
        <begin position="197"/>
        <end position="214"/>
    </location>
</feature>
<keyword evidence="4" id="KW-1185">Reference proteome</keyword>
<sequence>MAPTTIKHASLALALLASAASASSAAGVGFSPRQAGPTEEYINSVCRPQLSESADTTSAFVVPPCIAIETIEGLCKPNGTSPLALEAHAQCMCKGSFFSQWKGCQACQVFHGARSERDVAHFDLALGLASTALCGAGAGAKPTAAFQSLFESADYAAPSPSTGATTSKDAKPSDPAVSLYFTPTGSSWGPGAITGSATAATASGGDASPTPTASGTGGGSGSGSNTSSSTRGGSGSGSNSPQTSTTVSTTAAPGAAAPTAAAGVKGMLLAVAGGAMVAAL</sequence>
<evidence type="ECO:0000313" key="4">
    <source>
        <dbReference type="Proteomes" id="UP000070501"/>
    </source>
</evidence>
<dbReference type="OrthoDB" id="4331875at2759"/>
<dbReference type="InParanoid" id="A0A136J0V3"/>
<organism evidence="3 4">
    <name type="scientific">Microdochium bolleyi</name>
    <dbReference type="NCBI Taxonomy" id="196109"/>
    <lineage>
        <taxon>Eukaryota</taxon>
        <taxon>Fungi</taxon>
        <taxon>Dikarya</taxon>
        <taxon>Ascomycota</taxon>
        <taxon>Pezizomycotina</taxon>
        <taxon>Sordariomycetes</taxon>
        <taxon>Xylariomycetidae</taxon>
        <taxon>Xylariales</taxon>
        <taxon>Microdochiaceae</taxon>
        <taxon>Microdochium</taxon>
    </lineage>
</organism>
<evidence type="ECO:0000256" key="2">
    <source>
        <dbReference type="SAM" id="SignalP"/>
    </source>
</evidence>
<feature type="compositionally biased region" description="Low complexity" evidence="1">
    <location>
        <begin position="223"/>
        <end position="254"/>
    </location>
</feature>
<name>A0A136J0V3_9PEZI</name>
<evidence type="ECO:0008006" key="5">
    <source>
        <dbReference type="Google" id="ProtNLM"/>
    </source>
</evidence>
<evidence type="ECO:0000313" key="3">
    <source>
        <dbReference type="EMBL" id="KXJ90851.1"/>
    </source>
</evidence>
<evidence type="ECO:0000256" key="1">
    <source>
        <dbReference type="SAM" id="MobiDB-lite"/>
    </source>
</evidence>